<dbReference type="SUPFAM" id="SSF48498">
    <property type="entry name" value="Tetracyclin repressor-like, C-terminal domain"/>
    <property type="match status" value="1"/>
</dbReference>
<name>A0ABU4XKH6_9HYPH</name>
<dbReference type="PANTHER" id="PTHR30055:SF200">
    <property type="entry name" value="HTH-TYPE TRANSCRIPTIONAL REPRESSOR BDCR"/>
    <property type="match status" value="1"/>
</dbReference>
<dbReference type="EMBL" id="JAVIIZ010000018">
    <property type="protein sequence ID" value="MDX8475246.1"/>
    <property type="molecule type" value="Genomic_DNA"/>
</dbReference>
<keyword evidence="1 2" id="KW-0238">DNA-binding</keyword>
<evidence type="ECO:0000256" key="1">
    <source>
        <dbReference type="ARBA" id="ARBA00023125"/>
    </source>
</evidence>
<dbReference type="InterPro" id="IPR050109">
    <property type="entry name" value="HTH-type_TetR-like_transc_reg"/>
</dbReference>
<dbReference type="SUPFAM" id="SSF46689">
    <property type="entry name" value="Homeodomain-like"/>
    <property type="match status" value="1"/>
</dbReference>
<dbReference type="Gene3D" id="1.10.357.10">
    <property type="entry name" value="Tetracycline Repressor, domain 2"/>
    <property type="match status" value="1"/>
</dbReference>
<proteinExistence type="predicted"/>
<dbReference type="InterPro" id="IPR036271">
    <property type="entry name" value="Tet_transcr_reg_TetR-rel_C_sf"/>
</dbReference>
<dbReference type="Pfam" id="PF00440">
    <property type="entry name" value="TetR_N"/>
    <property type="match status" value="1"/>
</dbReference>
<evidence type="ECO:0000313" key="4">
    <source>
        <dbReference type="EMBL" id="MDX8475246.1"/>
    </source>
</evidence>
<evidence type="ECO:0000259" key="3">
    <source>
        <dbReference type="PROSITE" id="PS50977"/>
    </source>
</evidence>
<dbReference type="RefSeq" id="WP_320264199.1">
    <property type="nucleotide sequence ID" value="NZ_JAVIIX010000017.1"/>
</dbReference>
<dbReference type="InterPro" id="IPR023772">
    <property type="entry name" value="DNA-bd_HTH_TetR-type_CS"/>
</dbReference>
<feature type="DNA-binding region" description="H-T-H motif" evidence="2">
    <location>
        <begin position="29"/>
        <end position="48"/>
    </location>
</feature>
<feature type="domain" description="HTH tetR-type" evidence="3">
    <location>
        <begin position="6"/>
        <end position="66"/>
    </location>
</feature>
<gene>
    <name evidence="4" type="ORF">RFM27_24430</name>
</gene>
<evidence type="ECO:0000313" key="5">
    <source>
        <dbReference type="Proteomes" id="UP001271780"/>
    </source>
</evidence>
<dbReference type="InterPro" id="IPR001647">
    <property type="entry name" value="HTH_TetR"/>
</dbReference>
<dbReference type="PROSITE" id="PS50977">
    <property type="entry name" value="HTH_TETR_2"/>
    <property type="match status" value="1"/>
</dbReference>
<comment type="caution">
    <text evidence="4">The sequence shown here is derived from an EMBL/GenBank/DDBJ whole genome shotgun (WGS) entry which is preliminary data.</text>
</comment>
<organism evidence="4 5">
    <name type="scientific">Mesorhizobium dulcispinae</name>
    <dbReference type="NCBI Taxonomy" id="3072316"/>
    <lineage>
        <taxon>Bacteria</taxon>
        <taxon>Pseudomonadati</taxon>
        <taxon>Pseudomonadota</taxon>
        <taxon>Alphaproteobacteria</taxon>
        <taxon>Hyphomicrobiales</taxon>
        <taxon>Phyllobacteriaceae</taxon>
        <taxon>Mesorhizobium</taxon>
    </lineage>
</organism>
<sequence length="195" mass="21513">MSEKPNHTRKRLVDAAAKLFYAEGIGRVSVDAVAEKAGLTKRTLYYHFKSKDELITAYLDSRDQPNLKQMAGWFEAAEGGVDRKVVAIFTHLARVARHVKWKGCGFLRTAAELAAMPGHPAVKAGSRHKSNFEKWLAGELSSHGVREPKVLAREIVLLMDGAFSSMLIHHNPDYITAAGHAAATLVRARMPEVAR</sequence>
<dbReference type="PANTHER" id="PTHR30055">
    <property type="entry name" value="HTH-TYPE TRANSCRIPTIONAL REGULATOR RUTR"/>
    <property type="match status" value="1"/>
</dbReference>
<accession>A0ABU4XKH6</accession>
<dbReference type="InterPro" id="IPR009057">
    <property type="entry name" value="Homeodomain-like_sf"/>
</dbReference>
<dbReference type="PRINTS" id="PR00455">
    <property type="entry name" value="HTHTETR"/>
</dbReference>
<dbReference type="Proteomes" id="UP001271780">
    <property type="component" value="Unassembled WGS sequence"/>
</dbReference>
<dbReference type="PROSITE" id="PS01081">
    <property type="entry name" value="HTH_TETR_1"/>
    <property type="match status" value="1"/>
</dbReference>
<evidence type="ECO:0000256" key="2">
    <source>
        <dbReference type="PROSITE-ProRule" id="PRU00335"/>
    </source>
</evidence>
<reference evidence="4 5" key="1">
    <citation type="submission" date="2023-08" db="EMBL/GenBank/DDBJ databases">
        <title>Implementing the SeqCode for naming new Mesorhizobium species isolated from Vachellia karroo root nodules.</title>
        <authorList>
            <person name="Van Lill M."/>
        </authorList>
    </citation>
    <scope>NUCLEOTIDE SEQUENCE [LARGE SCALE GENOMIC DNA]</scope>
    <source>
        <strain evidence="4 5">VK23A</strain>
    </source>
</reference>
<protein>
    <submittedName>
        <fullName evidence="4">TetR/AcrR family transcriptional regulator</fullName>
    </submittedName>
</protein>
<keyword evidence="5" id="KW-1185">Reference proteome</keyword>